<reference evidence="3" key="1">
    <citation type="submission" date="2021-04" db="EMBL/GenBank/DDBJ databases">
        <title>The genome sequence of Ideonella sp. 4Y11.</title>
        <authorList>
            <person name="Liu Y."/>
        </authorList>
    </citation>
    <scope>NUCLEOTIDE SEQUENCE</scope>
    <source>
        <strain evidence="3">4Y11</strain>
    </source>
</reference>
<keyword evidence="4" id="KW-1185">Reference proteome</keyword>
<dbReference type="PANTHER" id="PTHR35861:SF1">
    <property type="entry name" value="PHAGE TAIL SHEATH PROTEIN"/>
    <property type="match status" value="1"/>
</dbReference>
<dbReference type="InterPro" id="IPR020287">
    <property type="entry name" value="Tail_sheath_C"/>
</dbReference>
<dbReference type="PANTHER" id="PTHR35861">
    <property type="match status" value="1"/>
</dbReference>
<dbReference type="InterPro" id="IPR052042">
    <property type="entry name" value="Tail_sheath_structural"/>
</dbReference>
<protein>
    <submittedName>
        <fullName evidence="3">Phage tail sheath family protein</fullName>
    </submittedName>
</protein>
<evidence type="ECO:0000259" key="2">
    <source>
        <dbReference type="Pfam" id="PF17482"/>
    </source>
</evidence>
<dbReference type="Proteomes" id="UP000678374">
    <property type="component" value="Unassembled WGS sequence"/>
</dbReference>
<comment type="similarity">
    <text evidence="1">Belongs to the myoviridae tail sheath protein family.</text>
</comment>
<sequence>MLAPARAPLGAPGVFALPSLREPVLHPERMDVCAFVGVAPRGPAQQPRVDERHPAGWQRLVNDPVVQRSVPVAVRSFDEYVRHFGGFDGPGLLPHAVASYFEQGGRLAWVLRIVPRRDGQPFHSGCAQAALQGAFSTEPRLLARNPGTWGHALQVRLGFQTRALTVQTGPDATLLVDPQAPVLPGALLRLHDGLGGSVLATCTHLLTRRDALRPRERLELQLNPPLAAPVARVEQVEVAIEVDDGAGRRERFEHLALSPQHPRWLASVLCEESALLWPHPDWAATALQPLHTRLELLQGRASGFGGGDDAYGTLQHSDFFDPAWTPADDLPGSGITALTGLSQLTQLLVPDLYLPTQWSPPEALPATEPAGAGARFAACVALPALAAVEPTPASALSGLLLDPRTAAGLDAVCALQQQVLDLCETTGQLIALLDVPPGLSQARIEDWRSRFDSSYAAAYHPWLVPSRRPGDPWQDSGRPPRRLPPSAVAAGVIARRELERGIQHGPANEIARQVVGLAEPQPEGRADALHPQHVNCFVREPRGIALVAARTLSQDPAWRQLSVRRLMLMLRRTLLTQTQWAVFEPNGPALWRDLRHACEALLRRLYQAGAFAGGSEAASFFVRVVDDRVRQDRGELLVEIGVAPAEPLEFILVRLRRDGDGTLKLEEG</sequence>
<organism evidence="3 4">
    <name type="scientific">Ideonella aquatica</name>
    <dbReference type="NCBI Taxonomy" id="2824119"/>
    <lineage>
        <taxon>Bacteria</taxon>
        <taxon>Pseudomonadati</taxon>
        <taxon>Pseudomonadota</taxon>
        <taxon>Betaproteobacteria</taxon>
        <taxon>Burkholderiales</taxon>
        <taxon>Sphaerotilaceae</taxon>
        <taxon>Ideonella</taxon>
    </lineage>
</organism>
<dbReference type="Gene3D" id="3.40.50.11780">
    <property type="match status" value="1"/>
</dbReference>
<comment type="caution">
    <text evidence="3">The sequence shown here is derived from an EMBL/GenBank/DDBJ whole genome shotgun (WGS) entry which is preliminary data.</text>
</comment>
<accession>A0A940YI74</accession>
<name>A0A940YI74_9BURK</name>
<evidence type="ECO:0000256" key="1">
    <source>
        <dbReference type="ARBA" id="ARBA00008005"/>
    </source>
</evidence>
<evidence type="ECO:0000313" key="4">
    <source>
        <dbReference type="Proteomes" id="UP000678374"/>
    </source>
</evidence>
<feature type="domain" description="Tail sheath protein C-terminal" evidence="2">
    <location>
        <begin position="553"/>
        <end position="655"/>
    </location>
</feature>
<gene>
    <name evidence="3" type="ORF">KAK06_00895</name>
</gene>
<dbReference type="RefSeq" id="WP_210799799.1">
    <property type="nucleotide sequence ID" value="NZ_JAGQDE010000001.1"/>
</dbReference>
<dbReference type="Pfam" id="PF17482">
    <property type="entry name" value="Phage_sheath_1C"/>
    <property type="match status" value="1"/>
</dbReference>
<dbReference type="AlphaFoldDB" id="A0A940YI74"/>
<evidence type="ECO:0000313" key="3">
    <source>
        <dbReference type="EMBL" id="MBQ0957502.1"/>
    </source>
</evidence>
<dbReference type="EMBL" id="JAGQDE010000001">
    <property type="protein sequence ID" value="MBQ0957502.1"/>
    <property type="molecule type" value="Genomic_DNA"/>
</dbReference>
<proteinExistence type="inferred from homology"/>